<proteinExistence type="predicted"/>
<dbReference type="AlphaFoldDB" id="A0A4Q1UL74"/>
<keyword evidence="1" id="KW-0812">Transmembrane</keyword>
<keyword evidence="2" id="KW-0418">Kinase</keyword>
<comment type="caution">
    <text evidence="2">The sequence shown here is derived from an EMBL/GenBank/DDBJ whole genome shotgun (WGS) entry which is preliminary data.</text>
</comment>
<protein>
    <submittedName>
        <fullName evidence="2">Histidine kinase</fullName>
    </submittedName>
</protein>
<evidence type="ECO:0000256" key="1">
    <source>
        <dbReference type="SAM" id="Phobius"/>
    </source>
</evidence>
<evidence type="ECO:0000313" key="2">
    <source>
        <dbReference type="EMBL" id="RXT34702.1"/>
    </source>
</evidence>
<accession>A0A4Q1UL74</accession>
<gene>
    <name evidence="2" type="ORF">B5V03_38270</name>
</gene>
<keyword evidence="1" id="KW-1133">Transmembrane helix</keyword>
<dbReference type="EMBL" id="MZXW01000054">
    <property type="protein sequence ID" value="RXT34702.1"/>
    <property type="molecule type" value="Genomic_DNA"/>
</dbReference>
<evidence type="ECO:0000313" key="3">
    <source>
        <dbReference type="Proteomes" id="UP000290819"/>
    </source>
</evidence>
<reference evidence="2 3" key="1">
    <citation type="submission" date="2017-03" db="EMBL/GenBank/DDBJ databases">
        <authorList>
            <person name="Safronova V.I."/>
            <person name="Sazanova A.L."/>
            <person name="Chirak E.R."/>
        </authorList>
    </citation>
    <scope>NUCLEOTIDE SEQUENCE [LARGE SCALE GENOMIC DNA]</scope>
    <source>
        <strain evidence="2 3">Opo-243</strain>
    </source>
</reference>
<feature type="transmembrane region" description="Helical" evidence="1">
    <location>
        <begin position="55"/>
        <end position="75"/>
    </location>
</feature>
<organism evidence="2 3">
    <name type="scientific">Bradyrhizobium betae</name>
    <dbReference type="NCBI Taxonomy" id="244734"/>
    <lineage>
        <taxon>Bacteria</taxon>
        <taxon>Pseudomonadati</taxon>
        <taxon>Pseudomonadota</taxon>
        <taxon>Alphaproteobacteria</taxon>
        <taxon>Hyphomicrobiales</taxon>
        <taxon>Nitrobacteraceae</taxon>
        <taxon>Bradyrhizobium</taxon>
    </lineage>
</organism>
<keyword evidence="1" id="KW-0472">Membrane</keyword>
<keyword evidence="3" id="KW-1185">Reference proteome</keyword>
<name>A0A4Q1UL74_9BRAD</name>
<dbReference type="GO" id="GO:0016301">
    <property type="term" value="F:kinase activity"/>
    <property type="evidence" value="ECO:0007669"/>
    <property type="project" value="UniProtKB-KW"/>
</dbReference>
<keyword evidence="2" id="KW-0808">Transferase</keyword>
<sequence length="99" mass="10693">MYSYHIVAELRQFRGAPAAADRRIHRGSPSWIAYPMAQIAGNRIPPSGLTAMDRIFLAIMVSAVLVLIAASDLLVNGPGMQPRPSEIANALPISGRVIR</sequence>
<dbReference type="Proteomes" id="UP000290819">
    <property type="component" value="Unassembled WGS sequence"/>
</dbReference>